<protein>
    <submittedName>
        <fullName evidence="3">S26 family signal peptidase</fullName>
    </submittedName>
</protein>
<reference evidence="3 4" key="1">
    <citation type="submission" date="2017-08" db="EMBL/GenBank/DDBJ databases">
        <title>Infants hospitalized years apart are colonized by the same room-sourced microbial strains.</title>
        <authorList>
            <person name="Brooks B."/>
            <person name="Olm M.R."/>
            <person name="Firek B.A."/>
            <person name="Baker R."/>
            <person name="Thomas B.C."/>
            <person name="Morowitz M.J."/>
            <person name="Banfield J.F."/>
        </authorList>
    </citation>
    <scope>NUCLEOTIDE SEQUENCE [LARGE SCALE GENOMIC DNA]</scope>
    <source>
        <strain evidence="3">S2_005_002_R2_33</strain>
    </source>
</reference>
<keyword evidence="1" id="KW-0812">Transmembrane</keyword>
<dbReference type="SUPFAM" id="SSF51306">
    <property type="entry name" value="LexA/Signal peptidase"/>
    <property type="match status" value="1"/>
</dbReference>
<keyword evidence="1" id="KW-0472">Membrane</keyword>
<dbReference type="Proteomes" id="UP000249082">
    <property type="component" value="Unassembled WGS sequence"/>
</dbReference>
<evidence type="ECO:0000259" key="2">
    <source>
        <dbReference type="Pfam" id="PF10502"/>
    </source>
</evidence>
<comment type="caution">
    <text evidence="3">The sequence shown here is derived from an EMBL/GenBank/DDBJ whole genome shotgun (WGS) entry which is preliminary data.</text>
</comment>
<evidence type="ECO:0000313" key="4">
    <source>
        <dbReference type="Proteomes" id="UP000249082"/>
    </source>
</evidence>
<dbReference type="Pfam" id="PF10502">
    <property type="entry name" value="Peptidase_S26"/>
    <property type="match status" value="1"/>
</dbReference>
<dbReference type="InterPro" id="IPR019533">
    <property type="entry name" value="Peptidase_S26"/>
</dbReference>
<sequence>MSDARNLPLLAWGDALRAARSNRRRLRRRAAVIGAGITVLNLTLVFPPVPRLVWNHSASAPIGLYLVSPRARLLPGDMVVAWPPEHARTLAAHRHYLPAGVPLVKRIWGAVGDTICAHGASVIMNGKPIAQRLFADPSGRRLPAWEGCIRLRQGSYLLLMNMRADSFDGRYFGPTQERDILGKATPLWLPQK</sequence>
<feature type="domain" description="Peptidase S26" evidence="2">
    <location>
        <begin position="30"/>
        <end position="188"/>
    </location>
</feature>
<name>A0A2W5QAN4_9SPHN</name>
<feature type="transmembrane region" description="Helical" evidence="1">
    <location>
        <begin position="30"/>
        <end position="49"/>
    </location>
</feature>
<dbReference type="InterPro" id="IPR036286">
    <property type="entry name" value="LexA/Signal_pep-like_sf"/>
</dbReference>
<dbReference type="AlphaFoldDB" id="A0A2W5QAN4"/>
<gene>
    <name evidence="3" type="ORF">DI555_20515</name>
</gene>
<dbReference type="GO" id="GO:0006465">
    <property type="term" value="P:signal peptide processing"/>
    <property type="evidence" value="ECO:0007669"/>
    <property type="project" value="InterPro"/>
</dbReference>
<evidence type="ECO:0000256" key="1">
    <source>
        <dbReference type="SAM" id="Phobius"/>
    </source>
</evidence>
<proteinExistence type="predicted"/>
<dbReference type="Gene3D" id="2.10.109.10">
    <property type="entry name" value="Umud Fragment, subunit A"/>
    <property type="match status" value="1"/>
</dbReference>
<accession>A0A2W5QAN4</accession>
<keyword evidence="1" id="KW-1133">Transmembrane helix</keyword>
<dbReference type="EMBL" id="QFPX01000024">
    <property type="protein sequence ID" value="PZQ51793.1"/>
    <property type="molecule type" value="Genomic_DNA"/>
</dbReference>
<evidence type="ECO:0000313" key="3">
    <source>
        <dbReference type="EMBL" id="PZQ51793.1"/>
    </source>
</evidence>
<dbReference type="GO" id="GO:0004252">
    <property type="term" value="F:serine-type endopeptidase activity"/>
    <property type="evidence" value="ECO:0007669"/>
    <property type="project" value="InterPro"/>
</dbReference>
<organism evidence="3 4">
    <name type="scientific">Novosphingobium pentaromativorans</name>
    <dbReference type="NCBI Taxonomy" id="205844"/>
    <lineage>
        <taxon>Bacteria</taxon>
        <taxon>Pseudomonadati</taxon>
        <taxon>Pseudomonadota</taxon>
        <taxon>Alphaproteobacteria</taxon>
        <taxon>Sphingomonadales</taxon>
        <taxon>Sphingomonadaceae</taxon>
        <taxon>Novosphingobium</taxon>
    </lineage>
</organism>